<dbReference type="SMART" id="SM00028">
    <property type="entry name" value="TPR"/>
    <property type="match status" value="3"/>
</dbReference>
<dbReference type="Pfam" id="PF07719">
    <property type="entry name" value="TPR_2"/>
    <property type="match status" value="1"/>
</dbReference>
<comment type="similarity">
    <text evidence="1">Belongs to the SGT family.</text>
</comment>
<feature type="compositionally biased region" description="Polar residues" evidence="5">
    <location>
        <begin position="305"/>
        <end position="321"/>
    </location>
</feature>
<dbReference type="GO" id="GO:0016020">
    <property type="term" value="C:membrane"/>
    <property type="evidence" value="ECO:0007669"/>
    <property type="project" value="TreeGrafter"/>
</dbReference>
<sequence>MSDNSKLLASGIVNFLDNEIHSSALDSEAVESIEVAKQCILDAFQLSEDSVVEGHDFNKTSLLEILELYKSGNINKSAGNQISNSKPSETPKIDKALAEEHKTKGNSLMSKKDYAGAVEEYGNAIAIDSTNAIYYANRSAAQCQLKNMKEALSDAQMAIDIDPTYSKAYSRLGHAYYGLGEFSEAANAYRDALKYDPTNDSTRAFLASCEAKLIETEGSRDVGSGSQAPLGPGMPDLSALMNNPALASMAKNLMGSGALDQILKNPEMSKLAEGFQKTGKMPSLETLMSTPGIKDMASKFAPQAGGSTPTQDNSDPSQKQDPLSEMMKNPDIMKMASQFMQGQKK</sequence>
<dbReference type="Pfam" id="PF16546">
    <property type="entry name" value="SGTA_dimer"/>
    <property type="match status" value="1"/>
</dbReference>
<reference evidence="7 8" key="1">
    <citation type="journal article" date="2016" name="Mol. Biol. Evol.">
        <title>Genome-Wide Survey of Gut Fungi (Harpellales) Reveals the First Horizontally Transferred Ubiquitin Gene from a Mosquito Host.</title>
        <authorList>
            <person name="Wang Y."/>
            <person name="White M.M."/>
            <person name="Kvist S."/>
            <person name="Moncalvo J.M."/>
        </authorList>
    </citation>
    <scope>NUCLEOTIDE SEQUENCE [LARGE SCALE GENOMIC DNA]</scope>
    <source>
        <strain evidence="7 8">ALG-7-W6</strain>
    </source>
</reference>
<evidence type="ECO:0000256" key="2">
    <source>
        <dbReference type="ARBA" id="ARBA00022737"/>
    </source>
</evidence>
<feature type="region of interest" description="Disordered" evidence="5">
    <location>
        <begin position="297"/>
        <end position="345"/>
    </location>
</feature>
<evidence type="ECO:0000256" key="5">
    <source>
        <dbReference type="SAM" id="MobiDB-lite"/>
    </source>
</evidence>
<dbReference type="SUPFAM" id="SSF48452">
    <property type="entry name" value="TPR-like"/>
    <property type="match status" value="1"/>
</dbReference>
<name>A0A1R0GZD3_9FUNG</name>
<dbReference type="InterPro" id="IPR011990">
    <property type="entry name" value="TPR-like_helical_dom_sf"/>
</dbReference>
<proteinExistence type="inferred from homology"/>
<evidence type="ECO:0000313" key="8">
    <source>
        <dbReference type="Proteomes" id="UP000187455"/>
    </source>
</evidence>
<evidence type="ECO:0000259" key="6">
    <source>
        <dbReference type="Pfam" id="PF16546"/>
    </source>
</evidence>
<evidence type="ECO:0000313" key="7">
    <source>
        <dbReference type="EMBL" id="OLY82240.1"/>
    </source>
</evidence>
<gene>
    <name evidence="7" type="ORF">AYI68_g3641</name>
</gene>
<dbReference type="STRING" id="133383.A0A1R0GZD3"/>
<dbReference type="PROSITE" id="PS50005">
    <property type="entry name" value="TPR"/>
    <property type="match status" value="1"/>
</dbReference>
<dbReference type="Gene3D" id="1.25.40.10">
    <property type="entry name" value="Tetratricopeptide repeat domain"/>
    <property type="match status" value="1"/>
</dbReference>
<dbReference type="Gene3D" id="1.20.5.420">
    <property type="entry name" value="Immunoglobulin FC, subunit C"/>
    <property type="match status" value="1"/>
</dbReference>
<dbReference type="InterPro" id="IPR047150">
    <property type="entry name" value="SGT"/>
</dbReference>
<feature type="domain" description="SGTA homodimerisation" evidence="6">
    <location>
        <begin position="4"/>
        <end position="67"/>
    </location>
</feature>
<evidence type="ECO:0000256" key="4">
    <source>
        <dbReference type="PROSITE-ProRule" id="PRU00339"/>
    </source>
</evidence>
<dbReference type="PANTHER" id="PTHR45831">
    <property type="entry name" value="LD24721P"/>
    <property type="match status" value="1"/>
</dbReference>
<organism evidence="7 8">
    <name type="scientific">Smittium mucronatum</name>
    <dbReference type="NCBI Taxonomy" id="133383"/>
    <lineage>
        <taxon>Eukaryota</taxon>
        <taxon>Fungi</taxon>
        <taxon>Fungi incertae sedis</taxon>
        <taxon>Zoopagomycota</taxon>
        <taxon>Kickxellomycotina</taxon>
        <taxon>Harpellomycetes</taxon>
        <taxon>Harpellales</taxon>
        <taxon>Legeriomycetaceae</taxon>
        <taxon>Smittium</taxon>
    </lineage>
</organism>
<dbReference type="InterPro" id="IPR019734">
    <property type="entry name" value="TPR_rpt"/>
</dbReference>
<dbReference type="Pfam" id="PF13414">
    <property type="entry name" value="TPR_11"/>
    <property type="match status" value="1"/>
</dbReference>
<dbReference type="GO" id="GO:0072380">
    <property type="term" value="C:TRC complex"/>
    <property type="evidence" value="ECO:0007669"/>
    <property type="project" value="TreeGrafter"/>
</dbReference>
<keyword evidence="3 4" id="KW-0802">TPR repeat</keyword>
<dbReference type="GO" id="GO:0060090">
    <property type="term" value="F:molecular adaptor activity"/>
    <property type="evidence" value="ECO:0007669"/>
    <property type="project" value="TreeGrafter"/>
</dbReference>
<dbReference type="PANTHER" id="PTHR45831:SF2">
    <property type="entry name" value="LD24721P"/>
    <property type="match status" value="1"/>
</dbReference>
<dbReference type="OrthoDB" id="2335338at2759"/>
<dbReference type="PROSITE" id="PS50293">
    <property type="entry name" value="TPR_REGION"/>
    <property type="match status" value="1"/>
</dbReference>
<dbReference type="AlphaFoldDB" id="A0A1R0GZD3"/>
<dbReference type="InterPro" id="IPR013105">
    <property type="entry name" value="TPR_2"/>
</dbReference>
<evidence type="ECO:0000256" key="1">
    <source>
        <dbReference type="ARBA" id="ARBA00008175"/>
    </source>
</evidence>
<dbReference type="Proteomes" id="UP000187455">
    <property type="component" value="Unassembled WGS sequence"/>
</dbReference>
<dbReference type="GO" id="GO:0006620">
    <property type="term" value="P:post-translational protein targeting to endoplasmic reticulum membrane"/>
    <property type="evidence" value="ECO:0007669"/>
    <property type="project" value="TreeGrafter"/>
</dbReference>
<protein>
    <submittedName>
        <fullName evidence="7">Small glutamine-rich tetratricopeptide repeat-containing protein 2</fullName>
    </submittedName>
</protein>
<keyword evidence="8" id="KW-1185">Reference proteome</keyword>
<dbReference type="EMBL" id="LSSL01001737">
    <property type="protein sequence ID" value="OLY82240.1"/>
    <property type="molecule type" value="Genomic_DNA"/>
</dbReference>
<dbReference type="InterPro" id="IPR032374">
    <property type="entry name" value="SGTA_dimer"/>
</dbReference>
<evidence type="ECO:0000256" key="3">
    <source>
        <dbReference type="ARBA" id="ARBA00022803"/>
    </source>
</evidence>
<accession>A0A1R0GZD3</accession>
<keyword evidence="2" id="KW-0677">Repeat</keyword>
<feature type="repeat" description="TPR" evidence="4">
    <location>
        <begin position="166"/>
        <end position="199"/>
    </location>
</feature>
<comment type="caution">
    <text evidence="7">The sequence shown here is derived from an EMBL/GenBank/DDBJ whole genome shotgun (WGS) entry which is preliminary data.</text>
</comment>